<feature type="domain" description="Carrier" evidence="5">
    <location>
        <begin position="987"/>
        <end position="1062"/>
    </location>
</feature>
<dbReference type="Gene3D" id="3.30.559.30">
    <property type="entry name" value="Nonribosomal peptide synthetase, condensation domain"/>
    <property type="match status" value="1"/>
</dbReference>
<keyword evidence="4" id="KW-0597">Phosphoprotein</keyword>
<evidence type="ECO:0000313" key="6">
    <source>
        <dbReference type="EMBL" id="GER91703.1"/>
    </source>
</evidence>
<dbReference type="InterPro" id="IPR009081">
    <property type="entry name" value="PP-bd_ACP"/>
</dbReference>
<dbReference type="Proteomes" id="UP000326912">
    <property type="component" value="Unassembled WGS sequence"/>
</dbReference>
<dbReference type="Gene3D" id="3.40.50.980">
    <property type="match status" value="2"/>
</dbReference>
<dbReference type="FunFam" id="3.30.300.30:FF:000010">
    <property type="entry name" value="Enterobactin synthetase component F"/>
    <property type="match status" value="1"/>
</dbReference>
<dbReference type="InterPro" id="IPR001242">
    <property type="entry name" value="Condensation_dom"/>
</dbReference>
<dbReference type="Pfam" id="PF00550">
    <property type="entry name" value="PP-binding"/>
    <property type="match status" value="1"/>
</dbReference>
<dbReference type="GO" id="GO:0043041">
    <property type="term" value="P:amino acid activation for nonribosomal peptide biosynthetic process"/>
    <property type="evidence" value="ECO:0007669"/>
    <property type="project" value="TreeGrafter"/>
</dbReference>
<dbReference type="GO" id="GO:0003824">
    <property type="term" value="F:catalytic activity"/>
    <property type="evidence" value="ECO:0007669"/>
    <property type="project" value="InterPro"/>
</dbReference>
<keyword evidence="7" id="KW-1185">Reference proteome</keyword>
<dbReference type="InterPro" id="IPR001031">
    <property type="entry name" value="Thioesterase"/>
</dbReference>
<dbReference type="FunFam" id="3.40.50.980:FF:000001">
    <property type="entry name" value="Non-ribosomal peptide synthetase"/>
    <property type="match status" value="1"/>
</dbReference>
<dbReference type="InterPro" id="IPR025110">
    <property type="entry name" value="AMP-bd_C"/>
</dbReference>
<dbReference type="EMBL" id="BKZW01000004">
    <property type="protein sequence ID" value="GER91703.1"/>
    <property type="molecule type" value="Genomic_DNA"/>
</dbReference>
<dbReference type="PANTHER" id="PTHR45527:SF1">
    <property type="entry name" value="FATTY ACID SYNTHASE"/>
    <property type="match status" value="1"/>
</dbReference>
<dbReference type="SUPFAM" id="SSF56801">
    <property type="entry name" value="Acetyl-CoA synthetase-like"/>
    <property type="match status" value="1"/>
</dbReference>
<dbReference type="SUPFAM" id="SSF53474">
    <property type="entry name" value="alpha/beta-Hydrolases"/>
    <property type="match status" value="1"/>
</dbReference>
<dbReference type="Gene3D" id="3.30.300.30">
    <property type="match status" value="1"/>
</dbReference>
<dbReference type="Gene3D" id="2.30.38.10">
    <property type="entry name" value="Luciferase, Domain 3"/>
    <property type="match status" value="1"/>
</dbReference>
<dbReference type="CDD" id="cd05930">
    <property type="entry name" value="A_NRPS"/>
    <property type="match status" value="1"/>
</dbReference>
<dbReference type="AlphaFoldDB" id="A0A5J4KW28"/>
<dbReference type="InterPro" id="IPR020806">
    <property type="entry name" value="PKS_PP-bd"/>
</dbReference>
<dbReference type="GO" id="GO:0008610">
    <property type="term" value="P:lipid biosynthetic process"/>
    <property type="evidence" value="ECO:0007669"/>
    <property type="project" value="UniProtKB-ARBA"/>
</dbReference>
<dbReference type="InterPro" id="IPR023213">
    <property type="entry name" value="CAT-like_dom_sf"/>
</dbReference>
<dbReference type="SUPFAM" id="SSF47336">
    <property type="entry name" value="ACP-like"/>
    <property type="match status" value="1"/>
</dbReference>
<dbReference type="SUPFAM" id="SSF52777">
    <property type="entry name" value="CoA-dependent acyltransferases"/>
    <property type="match status" value="2"/>
</dbReference>
<dbReference type="Pfam" id="PF00501">
    <property type="entry name" value="AMP-binding"/>
    <property type="match status" value="1"/>
</dbReference>
<sequence length="1149" mass="127264">MESTQLHASPLSIQQARLWEFYQQNAVYHAVSVLEVNGPVALDTLQQAIARVVERNEILRTAFSALPGMDVPMQVVNTPNYGYQIIMLEQLSLVDQHGFIDNIVRQLRSQPADIGQMPALQCHVLTLSARQHILIISLPAFCADRKTLQLLAAEIQQAYYYLLAPAADSEQEEDELLQYIDVSAWQNELLTDEDAAEHSQFWQHLDLTALDSLTIPGASASNAADFRPASYQISVPDALTTKLEALARELQAPAEQLLLSAWSLCLSAYTNQEELIVGVGNDGRNYEELAAALGLYTRFVPLPAVLDAEESFAQVVRQIGGTYTNALEEQSYFVWPEQAQRQQLPLQYTYQQGIASYSHDNGEQGEPVQFVLRASYHCSEPFSLKLEVVHEADSLNLQLHYAANSFTQQQICDLAQAFSTIFEDALSHPNQPIKKLHLLQPSQEQELRAQFQGERVEFPALTLVDLFEQQVAHNPTANAVTHNEHTLTYDELNRRANQVAHALRAQGVGHNSVVGLCVERSVEMLVGLLGILKAGGAYMALDAQLPRQRLNYQLQDARVTVVLTQQHLSSLFMDYPVETLSIEALQEQDAPASSEDVQTAIQLSDLAYVIYTSGSTGNPKGVLIQHANVSNYIQCLQQRLDWQAGWQFATVSTLAADLGNTVIFGSLVSGGCLHILDYEVATSAARWRQYLRQQPIDVLKIVPSHLSALLATDADVDAATWMPRQQLIMGGEALSRTLIARLIEMQAPCEIINHYGPTESTIGALYNRLGHVEQIAQGPQERIVPIGKPLDNLAAVILNRGGNMVPVGVVGELYLAGAGLAQGYLNKPEQTQEKFILKRWGEDESVRYYRTGDLARYRADGKIEFVGRADTQVKIRGFRVELGEIEQALQRHPLVQEGVVLLQEVQPDEQKLAAYVVATQGTILAEKELKSFLQERLPAYMLPNSIVQLAALPLTLNGKIDRKQLSAQEPINSTASASEPTEKTYIRPRDHVEIRLATIWSQILNVPIIGVLDDFFELGGNSIIAVRLMSLIHKEFACDLALSALFKHPTLGAFARVLRQGVAEESSAIIVPLQTRGEHLPFFCVHPSGGTVFRYQAFARALGTEQPFYGLQSPEYELGASRLEDIAAQYVQAIQEVQPSGPYQIGAGR</sequence>
<dbReference type="InterPro" id="IPR036736">
    <property type="entry name" value="ACP-like_sf"/>
</dbReference>
<dbReference type="FunFam" id="1.10.1200.10:FF:000005">
    <property type="entry name" value="Nonribosomal peptide synthetase 1"/>
    <property type="match status" value="1"/>
</dbReference>
<comment type="similarity">
    <text evidence="2">Belongs to the ATP-dependent AMP-binding enzyme family.</text>
</comment>
<dbReference type="GO" id="GO:0044550">
    <property type="term" value="P:secondary metabolite biosynthetic process"/>
    <property type="evidence" value="ECO:0007669"/>
    <property type="project" value="UniProtKB-ARBA"/>
</dbReference>
<dbReference type="RefSeq" id="WP_151759321.1">
    <property type="nucleotide sequence ID" value="NZ_BKZW01000004.1"/>
</dbReference>
<dbReference type="Pfam" id="PF00668">
    <property type="entry name" value="Condensation"/>
    <property type="match status" value="1"/>
</dbReference>
<name>A0A5J4KW28_9CHLR</name>
<gene>
    <name evidence="6" type="ORF">KDW_58650</name>
</gene>
<keyword evidence="3" id="KW-0596">Phosphopantetheine</keyword>
<dbReference type="Gene3D" id="3.40.50.1820">
    <property type="entry name" value="alpha/beta hydrolase"/>
    <property type="match status" value="1"/>
</dbReference>
<dbReference type="InterPro" id="IPR010071">
    <property type="entry name" value="AA_adenyl_dom"/>
</dbReference>
<dbReference type="GO" id="GO:0005737">
    <property type="term" value="C:cytoplasm"/>
    <property type="evidence" value="ECO:0007669"/>
    <property type="project" value="TreeGrafter"/>
</dbReference>
<dbReference type="SMART" id="SM00823">
    <property type="entry name" value="PKS_PP"/>
    <property type="match status" value="1"/>
</dbReference>
<dbReference type="Gene3D" id="3.30.559.10">
    <property type="entry name" value="Chloramphenicol acetyltransferase-like domain"/>
    <property type="match status" value="1"/>
</dbReference>
<dbReference type="Pfam" id="PF00975">
    <property type="entry name" value="Thioesterase"/>
    <property type="match status" value="1"/>
</dbReference>
<dbReference type="InterPro" id="IPR020845">
    <property type="entry name" value="AMP-binding_CS"/>
</dbReference>
<comment type="cofactor">
    <cofactor evidence="1">
        <name>pantetheine 4'-phosphate</name>
        <dbReference type="ChEBI" id="CHEBI:47942"/>
    </cofactor>
</comment>
<dbReference type="InterPro" id="IPR020459">
    <property type="entry name" value="AMP-binding"/>
</dbReference>
<evidence type="ECO:0000256" key="2">
    <source>
        <dbReference type="ARBA" id="ARBA00006432"/>
    </source>
</evidence>
<dbReference type="PROSITE" id="PS00455">
    <property type="entry name" value="AMP_BINDING"/>
    <property type="match status" value="1"/>
</dbReference>
<accession>A0A5J4KW28</accession>
<reference evidence="6 7" key="1">
    <citation type="submission" date="2019-10" db="EMBL/GenBank/DDBJ databases">
        <title>Dictyobacter vulcani sp. nov., within the class Ktedonobacteria, isolated from soil of volcanic Mt. Zao.</title>
        <authorList>
            <person name="Zheng Y."/>
            <person name="Wang C.M."/>
            <person name="Sakai Y."/>
            <person name="Abe K."/>
            <person name="Yokota A."/>
            <person name="Yabe S."/>
        </authorList>
    </citation>
    <scope>NUCLEOTIDE SEQUENCE [LARGE SCALE GENOMIC DNA]</scope>
    <source>
        <strain evidence="6 7">W12</strain>
    </source>
</reference>
<dbReference type="PANTHER" id="PTHR45527">
    <property type="entry name" value="NONRIBOSOMAL PEPTIDE SYNTHETASE"/>
    <property type="match status" value="1"/>
</dbReference>
<evidence type="ECO:0000313" key="7">
    <source>
        <dbReference type="Proteomes" id="UP000326912"/>
    </source>
</evidence>
<dbReference type="PRINTS" id="PR00154">
    <property type="entry name" value="AMPBINDING"/>
</dbReference>
<protein>
    <recommendedName>
        <fullName evidence="5">Carrier domain-containing protein</fullName>
    </recommendedName>
</protein>
<evidence type="ECO:0000256" key="1">
    <source>
        <dbReference type="ARBA" id="ARBA00001957"/>
    </source>
</evidence>
<organism evidence="6 7">
    <name type="scientific">Dictyobacter vulcani</name>
    <dbReference type="NCBI Taxonomy" id="2607529"/>
    <lineage>
        <taxon>Bacteria</taxon>
        <taxon>Bacillati</taxon>
        <taxon>Chloroflexota</taxon>
        <taxon>Ktedonobacteria</taxon>
        <taxon>Ktedonobacterales</taxon>
        <taxon>Dictyobacteraceae</taxon>
        <taxon>Dictyobacter</taxon>
    </lineage>
</organism>
<evidence type="ECO:0000256" key="3">
    <source>
        <dbReference type="ARBA" id="ARBA00022450"/>
    </source>
</evidence>
<dbReference type="GO" id="GO:0031177">
    <property type="term" value="F:phosphopantetheine binding"/>
    <property type="evidence" value="ECO:0007669"/>
    <property type="project" value="InterPro"/>
</dbReference>
<evidence type="ECO:0000256" key="4">
    <source>
        <dbReference type="ARBA" id="ARBA00022553"/>
    </source>
</evidence>
<dbReference type="InterPro" id="IPR029058">
    <property type="entry name" value="AB_hydrolase_fold"/>
</dbReference>
<proteinExistence type="inferred from homology"/>
<evidence type="ECO:0000259" key="5">
    <source>
        <dbReference type="PROSITE" id="PS50075"/>
    </source>
</evidence>
<dbReference type="NCBIfam" id="TIGR01733">
    <property type="entry name" value="AA-adenyl-dom"/>
    <property type="match status" value="1"/>
</dbReference>
<dbReference type="FunFam" id="3.40.50.12780:FF:000012">
    <property type="entry name" value="Non-ribosomal peptide synthetase"/>
    <property type="match status" value="1"/>
</dbReference>
<dbReference type="InterPro" id="IPR000873">
    <property type="entry name" value="AMP-dep_synth/lig_dom"/>
</dbReference>
<comment type="caution">
    <text evidence="6">The sequence shown here is derived from an EMBL/GenBank/DDBJ whole genome shotgun (WGS) entry which is preliminary data.</text>
</comment>
<dbReference type="Pfam" id="PF13193">
    <property type="entry name" value="AMP-binding_C"/>
    <property type="match status" value="1"/>
</dbReference>
<dbReference type="InterPro" id="IPR045851">
    <property type="entry name" value="AMP-bd_C_sf"/>
</dbReference>
<dbReference type="PROSITE" id="PS50075">
    <property type="entry name" value="CARRIER"/>
    <property type="match status" value="1"/>
</dbReference>